<accession>A0A975ITV8</accession>
<evidence type="ECO:0000313" key="1">
    <source>
        <dbReference type="EMBL" id="QUD86879.1"/>
    </source>
</evidence>
<keyword evidence="2" id="KW-1185">Reference proteome</keyword>
<evidence type="ECO:0000313" key="2">
    <source>
        <dbReference type="Proteomes" id="UP000676409"/>
    </source>
</evidence>
<sequence>MLFLMNDVILNIDLQQLTQPAVAQSVGSMTLAQVTALGQEMFAEAPRLQHHTGAASAIRLATLITAKNPDINAALFSAPSVGCPPRAVTVRFCTLGLDMIHDFKAYQAKGQLTKVLVDYHVWGKLKAAVA</sequence>
<gene>
    <name evidence="1" type="ORF">KCG34_17620</name>
</gene>
<name>A0A975ITV8_9CAUL</name>
<proteinExistence type="predicted"/>
<dbReference type="Proteomes" id="UP000676409">
    <property type="component" value="Chromosome"/>
</dbReference>
<dbReference type="RefSeq" id="WP_211936931.1">
    <property type="nucleotide sequence ID" value="NZ_CP073078.1"/>
</dbReference>
<dbReference type="EMBL" id="CP073078">
    <property type="protein sequence ID" value="QUD86879.1"/>
    <property type="molecule type" value="Genomic_DNA"/>
</dbReference>
<protein>
    <submittedName>
        <fullName evidence="1">Uncharacterized protein</fullName>
    </submittedName>
</protein>
<dbReference type="AlphaFoldDB" id="A0A975ITV8"/>
<reference evidence="1" key="1">
    <citation type="submission" date="2021-04" db="EMBL/GenBank/DDBJ databases">
        <title>The complete genome sequence of Caulobacter sp. S6.</title>
        <authorList>
            <person name="Tang Y."/>
            <person name="Ouyang W."/>
            <person name="Liu Q."/>
            <person name="Huang B."/>
            <person name="Guo Z."/>
            <person name="Lei P."/>
        </authorList>
    </citation>
    <scope>NUCLEOTIDE SEQUENCE</scope>
    <source>
        <strain evidence="1">S6</strain>
    </source>
</reference>
<dbReference type="KEGG" id="caul:KCG34_17620"/>
<organism evidence="1 2">
    <name type="scientific">Phenylobacterium montanum</name>
    <dbReference type="NCBI Taxonomy" id="2823693"/>
    <lineage>
        <taxon>Bacteria</taxon>
        <taxon>Pseudomonadati</taxon>
        <taxon>Pseudomonadota</taxon>
        <taxon>Alphaproteobacteria</taxon>
        <taxon>Caulobacterales</taxon>
        <taxon>Caulobacteraceae</taxon>
        <taxon>Phenylobacterium</taxon>
    </lineage>
</organism>